<evidence type="ECO:0000256" key="1">
    <source>
        <dbReference type="ARBA" id="ARBA00005534"/>
    </source>
</evidence>
<dbReference type="InterPro" id="IPR001602">
    <property type="entry name" value="UPF0047_YjbQ-like"/>
</dbReference>
<dbReference type="PANTHER" id="PTHR30615:SF8">
    <property type="entry name" value="UPF0047 PROTEIN C4A8.02C"/>
    <property type="match status" value="1"/>
</dbReference>
<evidence type="ECO:0000313" key="3">
    <source>
        <dbReference type="Proteomes" id="UP000697127"/>
    </source>
</evidence>
<comment type="similarity">
    <text evidence="1">Belongs to the UPF0047 family.</text>
</comment>
<dbReference type="Gene3D" id="2.60.120.460">
    <property type="entry name" value="YjbQ-like"/>
    <property type="match status" value="1"/>
</dbReference>
<dbReference type="Pfam" id="PF01894">
    <property type="entry name" value="YjbQ"/>
    <property type="match status" value="1"/>
</dbReference>
<comment type="caution">
    <text evidence="2">The sequence shown here is derived from an EMBL/GenBank/DDBJ whole genome shotgun (WGS) entry which is preliminary data.</text>
</comment>
<keyword evidence="3" id="KW-1185">Reference proteome</keyword>
<evidence type="ECO:0000313" key="2">
    <source>
        <dbReference type="EMBL" id="KAG0690969.1"/>
    </source>
</evidence>
<reference evidence="2" key="1">
    <citation type="submission" date="2020-11" db="EMBL/GenBank/DDBJ databases">
        <title>Kefir isolates.</title>
        <authorList>
            <person name="Marcisauskas S."/>
            <person name="Kim Y."/>
            <person name="Blasche S."/>
        </authorList>
    </citation>
    <scope>NUCLEOTIDE SEQUENCE</scope>
    <source>
        <strain evidence="2">Olga-1</strain>
    </source>
</reference>
<name>A0A9P6WPL7_9ASCO</name>
<gene>
    <name evidence="2" type="ORF">C6P40_000467</name>
</gene>
<dbReference type="PANTHER" id="PTHR30615">
    <property type="entry name" value="UNCHARACTERIZED PROTEIN YJBQ-RELATED"/>
    <property type="match status" value="1"/>
</dbReference>
<dbReference type="InterPro" id="IPR035917">
    <property type="entry name" value="YjbQ-like_sf"/>
</dbReference>
<sequence length="264" mass="30457">MPTTNWEQTRFSFSPRARGCYLVTDEVIRNIPSLKNYKVGMVNLFMQHTSCAISLNENCDPDVRTDMTTALNSIVPDDNGDVFIHIDEGPDDMSGHAKSSLVGVSLNIPISNGRLALGTWQGIYLMDGLIKVRKGQSEDEFKKQKQSFWITGPIIQNHTYLTHYVENLFENEIEKNDFSIINIPKSERENILHALERLYFQREYNQCLKDILKIKNNIEIQNPNVDLNIKSNKNIKRVLNELDKMQEMCVNKLHIQNQSDLKKL</sequence>
<proteinExistence type="inferred from homology"/>
<dbReference type="SUPFAM" id="SSF111038">
    <property type="entry name" value="YjbQ-like"/>
    <property type="match status" value="1"/>
</dbReference>
<dbReference type="NCBIfam" id="TIGR00149">
    <property type="entry name" value="TIGR00149_YjbQ"/>
    <property type="match status" value="1"/>
</dbReference>
<accession>A0A9P6WPL7</accession>
<protein>
    <submittedName>
        <fullName evidence="2">Uncharacterized protein</fullName>
    </submittedName>
</protein>
<dbReference type="Proteomes" id="UP000697127">
    <property type="component" value="Unassembled WGS sequence"/>
</dbReference>
<dbReference type="AlphaFoldDB" id="A0A9P6WPL7"/>
<organism evidence="2 3">
    <name type="scientific">Pichia californica</name>
    <dbReference type="NCBI Taxonomy" id="460514"/>
    <lineage>
        <taxon>Eukaryota</taxon>
        <taxon>Fungi</taxon>
        <taxon>Dikarya</taxon>
        <taxon>Ascomycota</taxon>
        <taxon>Saccharomycotina</taxon>
        <taxon>Pichiomycetes</taxon>
        <taxon>Pichiales</taxon>
        <taxon>Pichiaceae</taxon>
        <taxon>Pichia</taxon>
    </lineage>
</organism>
<dbReference type="EMBL" id="PUHW01000012">
    <property type="protein sequence ID" value="KAG0690969.1"/>
    <property type="molecule type" value="Genomic_DNA"/>
</dbReference>
<dbReference type="PROSITE" id="PS01314">
    <property type="entry name" value="UPF0047"/>
    <property type="match status" value="1"/>
</dbReference>